<dbReference type="AlphaFoldDB" id="A0A147B6U6"/>
<evidence type="ECO:0000313" key="7">
    <source>
        <dbReference type="EMBL" id="JAR86496.1"/>
    </source>
</evidence>
<evidence type="ECO:0000256" key="1">
    <source>
        <dbReference type="ARBA" id="ARBA00022741"/>
    </source>
</evidence>
<evidence type="ECO:0000256" key="4">
    <source>
        <dbReference type="PROSITE-ProRule" id="PRU01052"/>
    </source>
</evidence>
<comment type="similarity">
    <text evidence="4">Belongs to the TRAFAC class dynamin-like GTPase superfamily. GB1/RHD3 GTPase family.</text>
</comment>
<dbReference type="InterPro" id="IPR030386">
    <property type="entry name" value="G_GB1_RHD3_dom"/>
</dbReference>
<evidence type="ECO:0000256" key="5">
    <source>
        <dbReference type="SAM" id="Coils"/>
    </source>
</evidence>
<feature type="domain" description="GB1/RHD3-type G" evidence="6">
    <location>
        <begin position="1"/>
        <end position="67"/>
    </location>
</feature>
<keyword evidence="3" id="KW-0342">GTP-binding</keyword>
<dbReference type="Gene3D" id="1.20.58.420">
    <property type="entry name" value="AHSP"/>
    <property type="match status" value="1"/>
</dbReference>
<keyword evidence="2" id="KW-0378">Hydrolase</keyword>
<accession>A0A147B6U6</accession>
<dbReference type="GO" id="GO:0005525">
    <property type="term" value="F:GTP binding"/>
    <property type="evidence" value="ECO:0007669"/>
    <property type="project" value="UniProtKB-KW"/>
</dbReference>
<sequence>DDAKVKKDVLEMRKQIRSSFEEVNCFLMPPPGDIVRSGKFDGRYDDLSPEFRRHLGNLLELLLSPDNLVPKTINGNKVTCQELLTMFQMYFKVFKDGKLEEPKSVFNATCFLHNNKVLADHVNMYKEAMAEAFGQLDESTLSKQHKETRQKCIESFKKARIMGRKNAELLAQLEKEMETAYHYAGTVHGVMSGMVKEMQGKSKEAQEKIREEYDMQIGLIKKQMEQSEREQQQKILHMHMMSEEKYNQFTKEMEHKEEKHRQELALIQSKNENERLQIRAEMAEREGYFLWL</sequence>
<dbReference type="InterPro" id="IPR036543">
    <property type="entry name" value="Guanylate-bd_C_sf"/>
</dbReference>
<evidence type="ECO:0000259" key="6">
    <source>
        <dbReference type="PROSITE" id="PS51715"/>
    </source>
</evidence>
<name>A0A147B6U6_9ACAR</name>
<dbReference type="PANTHER" id="PTHR10751">
    <property type="entry name" value="GUANYLATE BINDING PROTEIN"/>
    <property type="match status" value="1"/>
</dbReference>
<dbReference type="Gene3D" id="3.40.50.300">
    <property type="entry name" value="P-loop containing nucleotide triphosphate hydrolases"/>
    <property type="match status" value="1"/>
</dbReference>
<dbReference type="Pfam" id="PF02263">
    <property type="entry name" value="GBP"/>
    <property type="match status" value="1"/>
</dbReference>
<dbReference type="PROSITE" id="PS51715">
    <property type="entry name" value="G_GB1_RHD3"/>
    <property type="match status" value="1"/>
</dbReference>
<feature type="non-terminal residue" evidence="7">
    <location>
        <position position="1"/>
    </location>
</feature>
<evidence type="ECO:0000256" key="3">
    <source>
        <dbReference type="ARBA" id="ARBA00023134"/>
    </source>
</evidence>
<proteinExistence type="inferred from homology"/>
<dbReference type="InterPro" id="IPR015894">
    <property type="entry name" value="Guanylate-bd_N"/>
</dbReference>
<evidence type="ECO:0000256" key="2">
    <source>
        <dbReference type="ARBA" id="ARBA00022801"/>
    </source>
</evidence>
<organism evidence="7">
    <name type="scientific">Alectorobius mimon</name>
    <dbReference type="NCBI Taxonomy" id="360319"/>
    <lineage>
        <taxon>Eukaryota</taxon>
        <taxon>Metazoa</taxon>
        <taxon>Ecdysozoa</taxon>
        <taxon>Arthropoda</taxon>
        <taxon>Chelicerata</taxon>
        <taxon>Arachnida</taxon>
        <taxon>Acari</taxon>
        <taxon>Parasitiformes</taxon>
        <taxon>Ixodida</taxon>
        <taxon>Ixodoidea</taxon>
        <taxon>Argasidae</taxon>
        <taxon>Ornithodorinae</taxon>
        <taxon>Alectorobius</taxon>
    </lineage>
</organism>
<feature type="coiled-coil region" evidence="5">
    <location>
        <begin position="195"/>
        <end position="230"/>
    </location>
</feature>
<protein>
    <submittedName>
        <fullName evidence="7">Protein isoform a</fullName>
    </submittedName>
</protein>
<dbReference type="InterPro" id="IPR027417">
    <property type="entry name" value="P-loop_NTPase"/>
</dbReference>
<dbReference type="GO" id="GO:0003924">
    <property type="term" value="F:GTPase activity"/>
    <property type="evidence" value="ECO:0007669"/>
    <property type="project" value="InterPro"/>
</dbReference>
<keyword evidence="1" id="KW-0547">Nucleotide-binding</keyword>
<reference evidence="7" key="1">
    <citation type="submission" date="2016-03" db="EMBL/GenBank/DDBJ databases">
        <title>Gut transcriptome analysis on engorged females of Ornithodoros mimon (Acari: Argasidae) and phylogenetic inferences of soft ticks.</title>
        <authorList>
            <person name="Landulfo G.A."/>
            <person name="Giovanni D."/>
            <person name="Carvalho E."/>
            <person name="Junqueira-de-Azevedo I."/>
            <person name="Patane J."/>
            <person name="Mendoca R."/>
            <person name="Barros-Battesti D."/>
        </authorList>
    </citation>
    <scope>NUCLEOTIDE SEQUENCE</scope>
    <source>
        <strain evidence="7">Females</strain>
        <tissue evidence="7">Gut</tissue>
    </source>
</reference>
<dbReference type="EMBL" id="GEIB01001937">
    <property type="protein sequence ID" value="JAR86496.1"/>
    <property type="molecule type" value="Transcribed_RNA"/>
</dbReference>
<keyword evidence="5" id="KW-0175">Coiled coil</keyword>
<dbReference type="SUPFAM" id="SSF48340">
    <property type="entry name" value="Interferon-induced guanylate-binding protein 1 (GBP1), C-terminal domain"/>
    <property type="match status" value="1"/>
</dbReference>